<dbReference type="GO" id="GO:0030154">
    <property type="term" value="P:cell differentiation"/>
    <property type="evidence" value="ECO:0007669"/>
    <property type="project" value="UniProtKB-ARBA"/>
</dbReference>
<evidence type="ECO:0000256" key="5">
    <source>
        <dbReference type="ARBA" id="ARBA00023242"/>
    </source>
</evidence>
<evidence type="ECO:0000256" key="6">
    <source>
        <dbReference type="PROSITE-ProRule" id="PRU00089"/>
    </source>
</evidence>
<evidence type="ECO:0000256" key="7">
    <source>
        <dbReference type="SAM" id="MobiDB-lite"/>
    </source>
</evidence>
<keyword evidence="5 6" id="KW-0539">Nucleus</keyword>
<evidence type="ECO:0000256" key="1">
    <source>
        <dbReference type="ARBA" id="ARBA00004123"/>
    </source>
</evidence>
<dbReference type="InParanoid" id="A0A6J2UTP5"/>
<feature type="compositionally biased region" description="Polar residues" evidence="7">
    <location>
        <begin position="270"/>
        <end position="293"/>
    </location>
</feature>
<dbReference type="InterPro" id="IPR030456">
    <property type="entry name" value="TF_fork_head_CS_2"/>
</dbReference>
<dbReference type="InterPro" id="IPR001766">
    <property type="entry name" value="Fork_head_dom"/>
</dbReference>
<feature type="region of interest" description="Disordered" evidence="7">
    <location>
        <begin position="1"/>
        <end position="55"/>
    </location>
</feature>
<dbReference type="PRINTS" id="PR00053">
    <property type="entry name" value="FORKHEAD"/>
</dbReference>
<dbReference type="GO" id="GO:0000978">
    <property type="term" value="F:RNA polymerase II cis-regulatory region sequence-specific DNA binding"/>
    <property type="evidence" value="ECO:0007669"/>
    <property type="project" value="TreeGrafter"/>
</dbReference>
<dbReference type="PANTHER" id="PTHR11829">
    <property type="entry name" value="FORKHEAD BOX PROTEIN"/>
    <property type="match status" value="1"/>
</dbReference>
<dbReference type="GO" id="GO:0000981">
    <property type="term" value="F:DNA-binding transcription factor activity, RNA polymerase II-specific"/>
    <property type="evidence" value="ECO:0007669"/>
    <property type="project" value="TreeGrafter"/>
</dbReference>
<dbReference type="SUPFAM" id="SSF46785">
    <property type="entry name" value="Winged helix' DNA-binding domain"/>
    <property type="match status" value="1"/>
</dbReference>
<keyword evidence="4" id="KW-0804">Transcription</keyword>
<proteinExistence type="predicted"/>
<dbReference type="InterPro" id="IPR036390">
    <property type="entry name" value="WH_DNA-bd_sf"/>
</dbReference>
<dbReference type="InterPro" id="IPR018122">
    <property type="entry name" value="TF_fork_head_CS_1"/>
</dbReference>
<dbReference type="Proteomes" id="UP000504632">
    <property type="component" value="Chromosome 2"/>
</dbReference>
<feature type="compositionally biased region" description="Gly residues" evidence="7">
    <location>
        <begin position="234"/>
        <end position="248"/>
    </location>
</feature>
<dbReference type="PROSITE" id="PS00657">
    <property type="entry name" value="FORK_HEAD_1"/>
    <property type="match status" value="1"/>
</dbReference>
<feature type="compositionally biased region" description="Polar residues" evidence="7">
    <location>
        <begin position="43"/>
        <end position="55"/>
    </location>
</feature>
<name>A0A6J2UTP5_CHACN</name>
<organism evidence="9 10">
    <name type="scientific">Chanos chanos</name>
    <name type="common">Milkfish</name>
    <name type="synonym">Mugil chanos</name>
    <dbReference type="NCBI Taxonomy" id="29144"/>
    <lineage>
        <taxon>Eukaryota</taxon>
        <taxon>Metazoa</taxon>
        <taxon>Chordata</taxon>
        <taxon>Craniata</taxon>
        <taxon>Vertebrata</taxon>
        <taxon>Euteleostomi</taxon>
        <taxon>Actinopterygii</taxon>
        <taxon>Neopterygii</taxon>
        <taxon>Teleostei</taxon>
        <taxon>Ostariophysi</taxon>
        <taxon>Gonorynchiformes</taxon>
        <taxon>Chanidae</taxon>
        <taxon>Chanos</taxon>
    </lineage>
</organism>
<dbReference type="GO" id="GO:0009888">
    <property type="term" value="P:tissue development"/>
    <property type="evidence" value="ECO:0007669"/>
    <property type="project" value="UniProtKB-ARBA"/>
</dbReference>
<gene>
    <name evidence="10" type="primary">foxi3b</name>
</gene>
<dbReference type="PROSITE" id="PS00658">
    <property type="entry name" value="FORK_HEAD_2"/>
    <property type="match status" value="1"/>
</dbReference>
<feature type="DNA-binding region" description="Fork-head" evidence="6">
    <location>
        <begin position="130"/>
        <end position="224"/>
    </location>
</feature>
<dbReference type="GeneID" id="115805911"/>
<keyword evidence="3 6" id="KW-0238">DNA-binding</keyword>
<dbReference type="InterPro" id="IPR036388">
    <property type="entry name" value="WH-like_DNA-bd_sf"/>
</dbReference>
<keyword evidence="2" id="KW-0805">Transcription regulation</keyword>
<dbReference type="GO" id="GO:0009653">
    <property type="term" value="P:anatomical structure morphogenesis"/>
    <property type="evidence" value="ECO:0007669"/>
    <property type="project" value="TreeGrafter"/>
</dbReference>
<dbReference type="PANTHER" id="PTHR11829:SF383">
    <property type="entry name" value="FORKHEAD BOX I2-RELATED"/>
    <property type="match status" value="1"/>
</dbReference>
<feature type="region of interest" description="Disordered" evidence="7">
    <location>
        <begin position="215"/>
        <end position="353"/>
    </location>
</feature>
<dbReference type="OrthoDB" id="5954824at2759"/>
<dbReference type="CTD" id="387258"/>
<evidence type="ECO:0000259" key="8">
    <source>
        <dbReference type="PROSITE" id="PS50039"/>
    </source>
</evidence>
<evidence type="ECO:0000256" key="2">
    <source>
        <dbReference type="ARBA" id="ARBA00023015"/>
    </source>
</evidence>
<accession>A0A6J2UTP5</accession>
<sequence>MTSFEPQGQSPTRCGPQFPSLGQEPPELSLYSDNYYPPPSLPSPQRTNPTSYDLGDYTTSAPNPYLWFNNPGINSTPYLGGPPGPPGPPFVPQHYGMQRPYLGPGGPGGAGGELGWFSMPSQEDLMKLVRPPYSYSALIAMAIHGAPDRRLTLSQIYQYVADNFPFYNKSKAGWQNSIRHNLSLNDCFKKVPRDEDDPGKGNYWTLDPNCEKMFDNGNFRRKRKRKSDSVPGDGSSGGTLGSESGEGSGRASPKNPAIDISAIPERGPSPASTGPTPCLSSFLSEMSSVTGTSVDIGGDPLNRPLPLSLPVDGSQRPSQSAGFSTYSPGSTVPEWASPLPPPPPISPSASHSSLGYNSPAISQFSGHFYPGLSSSGILYPREGTDV</sequence>
<dbReference type="CDD" id="cd20053">
    <property type="entry name" value="FH_FOXI1"/>
    <property type="match status" value="1"/>
</dbReference>
<feature type="compositionally biased region" description="Polar residues" evidence="7">
    <location>
        <begin position="1"/>
        <end position="12"/>
    </location>
</feature>
<dbReference type="AlphaFoldDB" id="A0A6J2UTP5"/>
<dbReference type="Gene3D" id="1.10.10.10">
    <property type="entry name" value="Winged helix-like DNA-binding domain superfamily/Winged helix DNA-binding domain"/>
    <property type="match status" value="1"/>
</dbReference>
<reference evidence="10" key="1">
    <citation type="submission" date="2025-08" db="UniProtKB">
        <authorList>
            <consortium name="RefSeq"/>
        </authorList>
    </citation>
    <scope>IDENTIFICATION</scope>
</reference>
<protein>
    <submittedName>
        <fullName evidence="10">Forkhead box protein I3-B</fullName>
    </submittedName>
</protein>
<dbReference type="FunFam" id="1.10.10.10:FF:000016">
    <property type="entry name" value="Forkhead box protein I1"/>
    <property type="match status" value="1"/>
</dbReference>
<dbReference type="RefSeq" id="XP_030622476.1">
    <property type="nucleotide sequence ID" value="XM_030766616.1"/>
</dbReference>
<dbReference type="SMART" id="SM00339">
    <property type="entry name" value="FH"/>
    <property type="match status" value="1"/>
</dbReference>
<feature type="compositionally biased region" description="Polar residues" evidence="7">
    <location>
        <begin position="315"/>
        <end position="330"/>
    </location>
</feature>
<evidence type="ECO:0000313" key="9">
    <source>
        <dbReference type="Proteomes" id="UP000504632"/>
    </source>
</evidence>
<keyword evidence="9" id="KW-1185">Reference proteome</keyword>
<comment type="subcellular location">
    <subcellularLocation>
        <location evidence="1 6">Nucleus</location>
    </subcellularLocation>
</comment>
<dbReference type="Pfam" id="PF00250">
    <property type="entry name" value="Forkhead"/>
    <property type="match status" value="1"/>
</dbReference>
<evidence type="ECO:0000256" key="3">
    <source>
        <dbReference type="ARBA" id="ARBA00023125"/>
    </source>
</evidence>
<dbReference type="InterPro" id="IPR050211">
    <property type="entry name" value="FOX_domain-containing"/>
</dbReference>
<feature type="domain" description="Fork-head" evidence="8">
    <location>
        <begin position="130"/>
        <end position="224"/>
    </location>
</feature>
<dbReference type="PROSITE" id="PS50039">
    <property type="entry name" value="FORK_HEAD_3"/>
    <property type="match status" value="1"/>
</dbReference>
<evidence type="ECO:0000256" key="4">
    <source>
        <dbReference type="ARBA" id="ARBA00023163"/>
    </source>
</evidence>
<evidence type="ECO:0000313" key="10">
    <source>
        <dbReference type="RefSeq" id="XP_030622476.1"/>
    </source>
</evidence>
<dbReference type="GO" id="GO:0005634">
    <property type="term" value="C:nucleus"/>
    <property type="evidence" value="ECO:0007669"/>
    <property type="project" value="UniProtKB-SubCell"/>
</dbReference>